<keyword evidence="5 13" id="KW-0808">Transferase</keyword>
<evidence type="ECO:0000256" key="3">
    <source>
        <dbReference type="ARBA" id="ARBA00012236"/>
    </source>
</evidence>
<dbReference type="Pfam" id="PF04055">
    <property type="entry name" value="Radical_SAM"/>
    <property type="match status" value="1"/>
</dbReference>
<comment type="catalytic activity">
    <reaction evidence="12 13">
        <text>(4R,5S)-dethiobiotin + (sulfur carrier)-SH + 2 reduced [2Fe-2S]-[ferredoxin] + 2 S-adenosyl-L-methionine = (sulfur carrier)-H + biotin + 2 5'-deoxyadenosine + 2 L-methionine + 2 oxidized [2Fe-2S]-[ferredoxin]</text>
        <dbReference type="Rhea" id="RHEA:22060"/>
        <dbReference type="Rhea" id="RHEA-COMP:10000"/>
        <dbReference type="Rhea" id="RHEA-COMP:10001"/>
        <dbReference type="Rhea" id="RHEA-COMP:14737"/>
        <dbReference type="Rhea" id="RHEA-COMP:14739"/>
        <dbReference type="ChEBI" id="CHEBI:17319"/>
        <dbReference type="ChEBI" id="CHEBI:29917"/>
        <dbReference type="ChEBI" id="CHEBI:33737"/>
        <dbReference type="ChEBI" id="CHEBI:33738"/>
        <dbReference type="ChEBI" id="CHEBI:57586"/>
        <dbReference type="ChEBI" id="CHEBI:57844"/>
        <dbReference type="ChEBI" id="CHEBI:59789"/>
        <dbReference type="ChEBI" id="CHEBI:64428"/>
        <dbReference type="ChEBI" id="CHEBI:149473"/>
        <dbReference type="EC" id="2.8.1.6"/>
    </reaction>
</comment>
<dbReference type="EMBL" id="CP014945">
    <property type="protein sequence ID" value="AMT97970.1"/>
    <property type="molecule type" value="Genomic_DNA"/>
</dbReference>
<keyword evidence="17" id="KW-1185">Reference proteome</keyword>
<dbReference type="InterPro" id="IPR006638">
    <property type="entry name" value="Elp3/MiaA/NifB-like_rSAM"/>
</dbReference>
<dbReference type="SFLD" id="SFLDG01060">
    <property type="entry name" value="BATS_domain_containing"/>
    <property type="match status" value="1"/>
</dbReference>
<dbReference type="InterPro" id="IPR007197">
    <property type="entry name" value="rSAM"/>
</dbReference>
<evidence type="ECO:0000256" key="4">
    <source>
        <dbReference type="ARBA" id="ARBA00022485"/>
    </source>
</evidence>
<name>A0ABM6A0Q7_9GAMM</name>
<evidence type="ECO:0000256" key="13">
    <source>
        <dbReference type="HAMAP-Rule" id="MF_01694"/>
    </source>
</evidence>
<organism evidence="16 17">
    <name type="scientific">Psychrobacter alimentarius</name>
    <dbReference type="NCBI Taxonomy" id="261164"/>
    <lineage>
        <taxon>Bacteria</taxon>
        <taxon>Pseudomonadati</taxon>
        <taxon>Pseudomonadota</taxon>
        <taxon>Gammaproteobacteria</taxon>
        <taxon>Moraxellales</taxon>
        <taxon>Moraxellaceae</taxon>
        <taxon>Psychrobacter</taxon>
    </lineage>
</organism>
<reference evidence="16 17" key="1">
    <citation type="submission" date="2016-03" db="EMBL/GenBank/DDBJ databases">
        <title>Genome sequencing of Psychrobacter alimentarius PAMC 27889.</title>
        <authorList>
            <person name="Lee J."/>
            <person name="Kim O.-S."/>
        </authorList>
    </citation>
    <scope>NUCLEOTIDE SEQUENCE [LARGE SCALE GENOMIC DNA]</scope>
    <source>
        <strain evidence="16 17">PAMC 27889</strain>
    </source>
</reference>
<evidence type="ECO:0000259" key="15">
    <source>
        <dbReference type="PROSITE" id="PS51918"/>
    </source>
</evidence>
<evidence type="ECO:0000256" key="14">
    <source>
        <dbReference type="SAM" id="MobiDB-lite"/>
    </source>
</evidence>
<dbReference type="PIRSF" id="PIRSF001619">
    <property type="entry name" value="Biotin_synth"/>
    <property type="match status" value="1"/>
</dbReference>
<feature type="binding site" evidence="13">
    <location>
        <position position="139"/>
    </location>
    <ligand>
        <name>[2Fe-2S] cluster</name>
        <dbReference type="ChEBI" id="CHEBI:190135"/>
    </ligand>
</feature>
<keyword evidence="9 13" id="KW-0093">Biotin biosynthesis</keyword>
<comment type="subunit">
    <text evidence="13">Homodimer.</text>
</comment>
<evidence type="ECO:0000256" key="8">
    <source>
        <dbReference type="ARBA" id="ARBA00022723"/>
    </source>
</evidence>
<feature type="binding site" evidence="13">
    <location>
        <position position="306"/>
    </location>
    <ligand>
        <name>[2Fe-2S] cluster</name>
        <dbReference type="ChEBI" id="CHEBI:190135"/>
    </ligand>
</feature>
<dbReference type="InterPro" id="IPR058240">
    <property type="entry name" value="rSAM_sf"/>
</dbReference>
<comment type="similarity">
    <text evidence="2 13">Belongs to the radical SAM superfamily. Biotin synthase family.</text>
</comment>
<feature type="binding site" evidence="13">
    <location>
        <position position="97"/>
    </location>
    <ligand>
        <name>[4Fe-4S] cluster</name>
        <dbReference type="ChEBI" id="CHEBI:49883"/>
        <note>4Fe-4S-S-AdoMet</note>
    </ligand>
</feature>
<evidence type="ECO:0000256" key="2">
    <source>
        <dbReference type="ARBA" id="ARBA00010765"/>
    </source>
</evidence>
<dbReference type="SMART" id="SM00876">
    <property type="entry name" value="BATS"/>
    <property type="match status" value="1"/>
</dbReference>
<feature type="compositionally biased region" description="Low complexity" evidence="14">
    <location>
        <begin position="16"/>
        <end position="26"/>
    </location>
</feature>
<keyword evidence="7 13" id="KW-0001">2Fe-2S</keyword>
<dbReference type="HAMAP" id="MF_01694">
    <property type="entry name" value="BioB"/>
    <property type="match status" value="1"/>
</dbReference>
<evidence type="ECO:0000256" key="6">
    <source>
        <dbReference type="ARBA" id="ARBA00022691"/>
    </source>
</evidence>
<accession>A0ABM6A0Q7</accession>
<sequence>MAGLLSISEPNAGSPTDMNNQNDTNNDFLASLVNDATQAPKDVTEQYTREDIEQLFDLPLMDLLLRAQTIHRENFNPNEVQISTLLSIKTGNCPEDCGYCSQSGHHRDTTKLQAEKRLEIDKVIAAAKRAKATGSSRFCMGAAWKHPSAKDMPYVVELVKEVKALGLETCMTLGMLDTDQATQLADAGLDYYNHNLDTSRRYYEQVVSTRSYDERLDTLANVRNSGINVCSGNIVGMGESRDDRIDWVHELLKMPKAPESIPVNLLVPIAGTPIGDKVLAEGQLSVLEWIRTIAVARICCPTSYVRLSAGRESLSDSEQALAFMAGANSFFYGDKLLTTGNASQSGDDRLMRELGLTKQFAAPRAPKQVPVLDAMSGHQSRVVLAE</sequence>
<dbReference type="Pfam" id="PF06968">
    <property type="entry name" value="BATS"/>
    <property type="match status" value="1"/>
</dbReference>
<keyword evidence="8 13" id="KW-0479">Metal-binding</keyword>
<keyword evidence="4 13" id="KW-0004">4Fe-4S</keyword>
<comment type="cofactor">
    <cofactor evidence="13">
        <name>[4Fe-4S] cluster</name>
        <dbReference type="ChEBI" id="CHEBI:49883"/>
    </cofactor>
    <text evidence="13">Binds 1 [4Fe-4S] cluster. The cluster is coordinated with 3 cysteines and an exchangeable S-adenosyl-L-methionine.</text>
</comment>
<dbReference type="InterPro" id="IPR013785">
    <property type="entry name" value="Aldolase_TIM"/>
</dbReference>
<evidence type="ECO:0000256" key="10">
    <source>
        <dbReference type="ARBA" id="ARBA00023004"/>
    </source>
</evidence>
<evidence type="ECO:0000256" key="12">
    <source>
        <dbReference type="ARBA" id="ARBA00051157"/>
    </source>
</evidence>
<keyword evidence="10 13" id="KW-0408">Iron</keyword>
<dbReference type="GeneID" id="33059729"/>
<evidence type="ECO:0000256" key="11">
    <source>
        <dbReference type="ARBA" id="ARBA00023014"/>
    </source>
</evidence>
<dbReference type="InterPro" id="IPR002684">
    <property type="entry name" value="Biotin_synth/BioAB"/>
</dbReference>
<dbReference type="PANTHER" id="PTHR22976">
    <property type="entry name" value="BIOTIN SYNTHASE"/>
    <property type="match status" value="1"/>
</dbReference>
<evidence type="ECO:0000313" key="17">
    <source>
        <dbReference type="Proteomes" id="UP000076104"/>
    </source>
</evidence>
<comment type="cofactor">
    <cofactor evidence="13">
        <name>[2Fe-2S] cluster</name>
        <dbReference type="ChEBI" id="CHEBI:190135"/>
    </cofactor>
    <text evidence="13">Binds 1 [2Fe-2S] cluster. The cluster is coordinated with 3 cysteines and 1 arginine.</text>
</comment>
<dbReference type="CDD" id="cd01335">
    <property type="entry name" value="Radical_SAM"/>
    <property type="match status" value="1"/>
</dbReference>
<feature type="binding site" evidence="13">
    <location>
        <position position="93"/>
    </location>
    <ligand>
        <name>[4Fe-4S] cluster</name>
        <dbReference type="ChEBI" id="CHEBI:49883"/>
        <note>4Fe-4S-S-AdoMet</note>
    </ligand>
</feature>
<dbReference type="EC" id="2.8.1.6" evidence="3 13"/>
<comment type="pathway">
    <text evidence="1 13">Cofactor biosynthesis; biotin biosynthesis; biotin from 7,8-diaminononanoate: step 2/2.</text>
</comment>
<feature type="binding site" evidence="13">
    <location>
        <position position="170"/>
    </location>
    <ligand>
        <name>[2Fe-2S] cluster</name>
        <dbReference type="ChEBI" id="CHEBI:190135"/>
    </ligand>
</feature>
<keyword evidence="11 13" id="KW-0411">Iron-sulfur</keyword>
<dbReference type="NCBIfam" id="TIGR00433">
    <property type="entry name" value="bioB"/>
    <property type="match status" value="1"/>
</dbReference>
<keyword evidence="6 13" id="KW-0949">S-adenosyl-L-methionine</keyword>
<dbReference type="Gene3D" id="3.20.20.70">
    <property type="entry name" value="Aldolase class I"/>
    <property type="match status" value="1"/>
</dbReference>
<dbReference type="PANTHER" id="PTHR22976:SF2">
    <property type="entry name" value="BIOTIN SYNTHASE, MITOCHONDRIAL"/>
    <property type="match status" value="1"/>
</dbReference>
<dbReference type="SUPFAM" id="SSF102114">
    <property type="entry name" value="Radical SAM enzymes"/>
    <property type="match status" value="1"/>
</dbReference>
<evidence type="ECO:0000256" key="7">
    <source>
        <dbReference type="ARBA" id="ARBA00022714"/>
    </source>
</evidence>
<feature type="region of interest" description="Disordered" evidence="14">
    <location>
        <begin position="1"/>
        <end position="26"/>
    </location>
</feature>
<evidence type="ECO:0000256" key="5">
    <source>
        <dbReference type="ARBA" id="ARBA00022679"/>
    </source>
</evidence>
<dbReference type="InterPro" id="IPR024177">
    <property type="entry name" value="Biotin_synthase"/>
</dbReference>
<feature type="domain" description="Radical SAM core" evidence="15">
    <location>
        <begin position="78"/>
        <end position="303"/>
    </location>
</feature>
<dbReference type="SFLD" id="SFLDF00272">
    <property type="entry name" value="biotin_synthase"/>
    <property type="match status" value="1"/>
</dbReference>
<dbReference type="InterPro" id="IPR010722">
    <property type="entry name" value="BATS_dom"/>
</dbReference>
<dbReference type="RefSeq" id="WP_062845477.1">
    <property type="nucleotide sequence ID" value="NZ_CP014945.1"/>
</dbReference>
<gene>
    <name evidence="13" type="primary">bioB</name>
    <name evidence="16" type="ORF">A3K91_2396</name>
</gene>
<dbReference type="PROSITE" id="PS51918">
    <property type="entry name" value="RADICAL_SAM"/>
    <property type="match status" value="1"/>
</dbReference>
<evidence type="ECO:0000313" key="16">
    <source>
        <dbReference type="EMBL" id="AMT97970.1"/>
    </source>
</evidence>
<feature type="binding site" evidence="13">
    <location>
        <position position="230"/>
    </location>
    <ligand>
        <name>[2Fe-2S] cluster</name>
        <dbReference type="ChEBI" id="CHEBI:190135"/>
    </ligand>
</feature>
<proteinExistence type="inferred from homology"/>
<dbReference type="Proteomes" id="UP000076104">
    <property type="component" value="Chromosome"/>
</dbReference>
<evidence type="ECO:0000256" key="9">
    <source>
        <dbReference type="ARBA" id="ARBA00022756"/>
    </source>
</evidence>
<dbReference type="SFLD" id="SFLDG01278">
    <property type="entry name" value="biotin_synthase_like"/>
    <property type="match status" value="1"/>
</dbReference>
<dbReference type="SFLD" id="SFLDS00029">
    <property type="entry name" value="Radical_SAM"/>
    <property type="match status" value="1"/>
</dbReference>
<evidence type="ECO:0000256" key="1">
    <source>
        <dbReference type="ARBA" id="ARBA00004942"/>
    </source>
</evidence>
<dbReference type="SMART" id="SM00729">
    <property type="entry name" value="Elp3"/>
    <property type="match status" value="1"/>
</dbReference>
<feature type="binding site" evidence="13">
    <location>
        <position position="100"/>
    </location>
    <ligand>
        <name>[4Fe-4S] cluster</name>
        <dbReference type="ChEBI" id="CHEBI:49883"/>
        <note>4Fe-4S-S-AdoMet</note>
    </ligand>
</feature>
<protein>
    <recommendedName>
        <fullName evidence="3 13">Biotin synthase</fullName>
        <ecNumber evidence="3 13">2.8.1.6</ecNumber>
    </recommendedName>
</protein>
<comment type="function">
    <text evidence="13">Catalyzes the conversion of dethiobiotin (DTB) to biotin by the insertion of a sulfur atom into dethiobiotin via a radical-based mechanism.</text>
</comment>